<evidence type="ECO:0000313" key="6">
    <source>
        <dbReference type="EMBL" id="NYD71854.1"/>
    </source>
</evidence>
<dbReference type="SUPFAM" id="SSF81296">
    <property type="entry name" value="E set domains"/>
    <property type="match status" value="1"/>
</dbReference>
<dbReference type="GO" id="GO:0042597">
    <property type="term" value="C:periplasmic space"/>
    <property type="evidence" value="ECO:0007669"/>
    <property type="project" value="InterPro"/>
</dbReference>
<keyword evidence="4" id="KW-0472">Membrane</keyword>
<protein>
    <recommendedName>
        <fullName evidence="5">CopC domain-containing protein</fullName>
    </recommendedName>
</protein>
<evidence type="ECO:0000256" key="2">
    <source>
        <dbReference type="ARBA" id="ARBA00023008"/>
    </source>
</evidence>
<keyword evidence="7" id="KW-1185">Reference proteome</keyword>
<dbReference type="Pfam" id="PF04234">
    <property type="entry name" value="CopC"/>
    <property type="match status" value="1"/>
</dbReference>
<reference evidence="6 7" key="1">
    <citation type="submission" date="2020-07" db="EMBL/GenBank/DDBJ databases">
        <title>Sequencing the genomes of 1000 actinobacteria strains.</title>
        <authorList>
            <person name="Klenk H.-P."/>
        </authorList>
    </citation>
    <scope>NUCLEOTIDE SEQUENCE [LARGE SCALE GENOMIC DNA]</scope>
    <source>
        <strain evidence="6 7">DSM 26474</strain>
    </source>
</reference>
<dbReference type="InterPro" id="IPR007348">
    <property type="entry name" value="CopC_dom"/>
</dbReference>
<dbReference type="AlphaFoldDB" id="A0A852ST38"/>
<dbReference type="Proteomes" id="UP000549913">
    <property type="component" value="Unassembled WGS sequence"/>
</dbReference>
<organism evidence="6 7">
    <name type="scientific">Herbiconiux flava</name>
    <dbReference type="NCBI Taxonomy" id="881268"/>
    <lineage>
        <taxon>Bacteria</taxon>
        <taxon>Bacillati</taxon>
        <taxon>Actinomycetota</taxon>
        <taxon>Actinomycetes</taxon>
        <taxon>Micrococcales</taxon>
        <taxon>Microbacteriaceae</taxon>
        <taxon>Herbiconiux</taxon>
    </lineage>
</organism>
<dbReference type="InterPro" id="IPR014755">
    <property type="entry name" value="Cu-Rt/internalin_Ig-like"/>
</dbReference>
<sequence>MSRTHRPLTLLVATAFAGTALLWAGFGGAVASASAHDSLASATPGDGDSITADPGSVVLGFSDELLVQPGGTTDGFAVQIVDSEGLHYESGCVTLDGSSVSAPIALGDAGGYQVLWQVVSSDGHPTSGQYGFDYEPASLEGAHDGLTNPPTCGAPWAGEPDEGTPAVTTPSDAAAVPTEAAATDAPAADEAPATLQATETAGPVSGELQQAGAMLPWPVIVLIVLVGLGAIAAIVVLTIRRSRGGGFGGS</sequence>
<evidence type="ECO:0000256" key="4">
    <source>
        <dbReference type="SAM" id="Phobius"/>
    </source>
</evidence>
<evidence type="ECO:0000256" key="1">
    <source>
        <dbReference type="ARBA" id="ARBA00022729"/>
    </source>
</evidence>
<dbReference type="GO" id="GO:0046688">
    <property type="term" value="P:response to copper ion"/>
    <property type="evidence" value="ECO:0007669"/>
    <property type="project" value="InterPro"/>
</dbReference>
<feature type="transmembrane region" description="Helical" evidence="4">
    <location>
        <begin position="215"/>
        <end position="239"/>
    </location>
</feature>
<dbReference type="InterPro" id="IPR014756">
    <property type="entry name" value="Ig_E-set"/>
</dbReference>
<dbReference type="GO" id="GO:0005507">
    <property type="term" value="F:copper ion binding"/>
    <property type="evidence" value="ECO:0007669"/>
    <property type="project" value="InterPro"/>
</dbReference>
<feature type="domain" description="CopC" evidence="5">
    <location>
        <begin position="36"/>
        <end position="133"/>
    </location>
</feature>
<name>A0A852ST38_9MICO</name>
<feature type="compositionally biased region" description="Low complexity" evidence="3">
    <location>
        <begin position="172"/>
        <end position="190"/>
    </location>
</feature>
<dbReference type="EMBL" id="JACCBM010000001">
    <property type="protein sequence ID" value="NYD71854.1"/>
    <property type="molecule type" value="Genomic_DNA"/>
</dbReference>
<evidence type="ECO:0000259" key="5">
    <source>
        <dbReference type="Pfam" id="PF04234"/>
    </source>
</evidence>
<evidence type="ECO:0000313" key="7">
    <source>
        <dbReference type="Proteomes" id="UP000549913"/>
    </source>
</evidence>
<accession>A0A852ST38</accession>
<gene>
    <name evidence="6" type="ORF">BJ984_003012</name>
</gene>
<keyword evidence="1" id="KW-0732">Signal</keyword>
<dbReference type="Gene3D" id="2.60.40.1220">
    <property type="match status" value="1"/>
</dbReference>
<keyword evidence="2" id="KW-0186">Copper</keyword>
<comment type="caution">
    <text evidence="6">The sequence shown here is derived from an EMBL/GenBank/DDBJ whole genome shotgun (WGS) entry which is preliminary data.</text>
</comment>
<keyword evidence="4" id="KW-1133">Transmembrane helix</keyword>
<keyword evidence="4" id="KW-0812">Transmembrane</keyword>
<proteinExistence type="predicted"/>
<feature type="region of interest" description="Disordered" evidence="3">
    <location>
        <begin position="140"/>
        <end position="190"/>
    </location>
</feature>
<evidence type="ECO:0000256" key="3">
    <source>
        <dbReference type="SAM" id="MobiDB-lite"/>
    </source>
</evidence>
<dbReference type="RefSeq" id="WP_179548710.1">
    <property type="nucleotide sequence ID" value="NZ_BSEW01000002.1"/>
</dbReference>